<dbReference type="Gene3D" id="1.25.40.10">
    <property type="entry name" value="Tetratricopeptide repeat domain"/>
    <property type="match status" value="1"/>
</dbReference>
<dbReference type="Proteomes" id="UP000003759">
    <property type="component" value="Chromosome"/>
</dbReference>
<dbReference type="InterPro" id="IPR019734">
    <property type="entry name" value="TPR_rpt"/>
</dbReference>
<dbReference type="SMART" id="SM00028">
    <property type="entry name" value="TPR"/>
    <property type="match status" value="2"/>
</dbReference>
<feature type="coiled-coil region" evidence="1">
    <location>
        <begin position="1"/>
        <end position="37"/>
    </location>
</feature>
<protein>
    <submittedName>
        <fullName evidence="2">Tetratricopeptide repeat domain 28</fullName>
    </submittedName>
</protein>
<reference evidence="2 3" key="1">
    <citation type="journal article" date="2012" name="BMC Genomics">
        <title>Comparative genomics of Brachyspira pilosicoli strains: genome rearrangements, reductions and correlation of genetic compliment with phenotypic diversity.</title>
        <authorList>
            <person name="Mappley L.J."/>
            <person name="Black M.L."/>
            <person name="Abuoun M."/>
            <person name="Darby A.C."/>
            <person name="Woodward M.J."/>
            <person name="Parkhill J."/>
            <person name="Turner A.K."/>
            <person name="Bellgard M.I."/>
            <person name="La T."/>
            <person name="Phillips N.D."/>
            <person name="La Ragione R.M."/>
            <person name="Hampson D.J."/>
        </authorList>
    </citation>
    <scope>NUCLEOTIDE SEQUENCE [LARGE SCALE GENOMIC DNA]</scope>
    <source>
        <strain evidence="2">WesB</strain>
    </source>
</reference>
<gene>
    <name evidence="2" type="ORF">WESB_0704</name>
</gene>
<evidence type="ECO:0000313" key="2">
    <source>
        <dbReference type="EMBL" id="CCG56174.1"/>
    </source>
</evidence>
<evidence type="ECO:0000256" key="1">
    <source>
        <dbReference type="SAM" id="Coils"/>
    </source>
</evidence>
<evidence type="ECO:0000313" key="3">
    <source>
        <dbReference type="Proteomes" id="UP000003759"/>
    </source>
</evidence>
<name>K0JH17_BRAPL</name>
<dbReference type="AlphaFoldDB" id="K0JH17"/>
<keyword evidence="1" id="KW-0175">Coiled coil</keyword>
<organism evidence="2 3">
    <name type="scientific">Brachyspira pilosicoli WesB</name>
    <dbReference type="NCBI Taxonomy" id="1161918"/>
    <lineage>
        <taxon>Bacteria</taxon>
        <taxon>Pseudomonadati</taxon>
        <taxon>Spirochaetota</taxon>
        <taxon>Spirochaetia</taxon>
        <taxon>Brachyspirales</taxon>
        <taxon>Brachyspiraceae</taxon>
        <taxon>Brachyspira</taxon>
    </lineage>
</organism>
<dbReference type="EMBL" id="HE793032">
    <property type="protein sequence ID" value="CCG56174.1"/>
    <property type="molecule type" value="Genomic_DNA"/>
</dbReference>
<dbReference type="InterPro" id="IPR011990">
    <property type="entry name" value="TPR-like_helical_dom_sf"/>
</dbReference>
<dbReference type="SUPFAM" id="SSF48452">
    <property type="entry name" value="TPR-like"/>
    <property type="match status" value="1"/>
</dbReference>
<dbReference type="RefSeq" id="WP_014932595.1">
    <property type="nucleotide sequence ID" value="NC_018604.1"/>
</dbReference>
<dbReference type="KEGG" id="bpw:WESB_0704"/>
<dbReference type="PATRIC" id="fig|1161918.5.peg.2580"/>
<accession>K0JH17</accession>
<dbReference type="HOGENOM" id="CLU_1607718_0_0_12"/>
<sequence length="165" mass="19671">MQEYNKLLEEAENLYKNKKYRDAIEIYEKSLNCLSQNNNGIDIYKGDRGYCLGKIGNCYAALNDFMNSIKYLKESINMYPNLNFIYDLIHIYRKKLNDINNNIENTKKYSDIILFYSKKILEVIHNKQCEDDNNYKNEAIKLIRELSNQYNNEEAKKCLQSIEME</sequence>
<proteinExistence type="predicted"/>